<feature type="compositionally biased region" description="Polar residues" evidence="1">
    <location>
        <begin position="326"/>
        <end position="347"/>
    </location>
</feature>
<accession>A0ABR3ARM4</accession>
<keyword evidence="4" id="KW-1185">Reference proteome</keyword>
<evidence type="ECO:0000256" key="1">
    <source>
        <dbReference type="SAM" id="MobiDB-lite"/>
    </source>
</evidence>
<comment type="caution">
    <text evidence="3">The sequence shown here is derived from an EMBL/GenBank/DDBJ whole genome shotgun (WGS) entry which is preliminary data.</text>
</comment>
<feature type="compositionally biased region" description="Pro residues" evidence="1">
    <location>
        <begin position="144"/>
        <end position="155"/>
    </location>
</feature>
<sequence length="615" mass="68007">MYDPFLHIPASRPSSLSTPRPTTKRPVITSTKSTKTAKNSKNLEQAIEKANTAVQFDTKGQRKDARKTYKEAIVLLESVLQTVSNEDKKRLQKIHDSYTERIHFLSTAVTTIRPPSKVVVVPEVVTPSHSVFTSVFARHAPARPKGPPAILPAPQKPSASTPLVSERPSKPWRNGAASKNRYSSDVEQALEKAKKESLVISALPPLPTSSPGQDVMPSIEANRPNIIRHKTSTLLRSKPAPTPSRSKSVSTHTPPNPKNIGPVPTASISIARATSTNLALVGSFIKSHTTRTKKITHPPNPTITTTTKNTTTAPASTTENTAPPHSTLTNTETSPRPRSNSNASTLSSFPIRTLSRTTSTSTFVINPKIVLEDKPNPAVFLDSVNNTPFNNDVPLMKRLHKSIEYGGYITATIHAPKQLWHQSNVRLPEVSAKVTACKLLVPVLKSMEVRRHVSPVDAYTELSGFEHTLKHIKYTFAKKLGILDHIPPEVTSDDASIPGLNSSRRSQTIVSWGNKISKSVERMKIESSKSSEEQYMAYIDILAQLFSAAQVLDDWKEFYTLEQMAPDKAGLYDHVLEKLQLCTDSFHRIICAFVMRDFSILLNQWLKKSLEWVES</sequence>
<name>A0ABR3ARM4_PHYBL</name>
<feature type="region of interest" description="Disordered" evidence="1">
    <location>
        <begin position="1"/>
        <end position="39"/>
    </location>
</feature>
<dbReference type="PANTHER" id="PTHR37327:SF1">
    <property type="entry name" value="MICROTUBULE INTERACTING AND TRANSPORT DOMAIN-CONTAINING PROTEIN"/>
    <property type="match status" value="1"/>
</dbReference>
<dbReference type="EMBL" id="JBCLYO010000019">
    <property type="protein sequence ID" value="KAL0081004.1"/>
    <property type="molecule type" value="Genomic_DNA"/>
</dbReference>
<organism evidence="3 4">
    <name type="scientific">Phycomyces blakesleeanus</name>
    <dbReference type="NCBI Taxonomy" id="4837"/>
    <lineage>
        <taxon>Eukaryota</taxon>
        <taxon>Fungi</taxon>
        <taxon>Fungi incertae sedis</taxon>
        <taxon>Mucoromycota</taxon>
        <taxon>Mucoromycotina</taxon>
        <taxon>Mucoromycetes</taxon>
        <taxon>Mucorales</taxon>
        <taxon>Phycomycetaceae</taxon>
        <taxon>Phycomyces</taxon>
    </lineage>
</organism>
<evidence type="ECO:0000313" key="4">
    <source>
        <dbReference type="Proteomes" id="UP001448207"/>
    </source>
</evidence>
<dbReference type="Proteomes" id="UP001448207">
    <property type="component" value="Unassembled WGS sequence"/>
</dbReference>
<dbReference type="SUPFAM" id="SSF116846">
    <property type="entry name" value="MIT domain"/>
    <property type="match status" value="1"/>
</dbReference>
<dbReference type="Pfam" id="PF04212">
    <property type="entry name" value="MIT"/>
    <property type="match status" value="1"/>
</dbReference>
<reference evidence="3 4" key="1">
    <citation type="submission" date="2024-04" db="EMBL/GenBank/DDBJ databases">
        <title>Symmetric and asymmetric DNA N6-adenine methylation regulates different biological responses in Mucorales.</title>
        <authorList>
            <consortium name="Lawrence Berkeley National Laboratory"/>
            <person name="Lax C."/>
            <person name="Mondo S.J."/>
            <person name="Osorio-Concepcion M."/>
            <person name="Muszewska A."/>
            <person name="Corrochano-Luque M."/>
            <person name="Gutierrez G."/>
            <person name="Riley R."/>
            <person name="Lipzen A."/>
            <person name="Guo J."/>
            <person name="Hundley H."/>
            <person name="Amirebrahimi M."/>
            <person name="Ng V."/>
            <person name="Lorenzo-Gutierrez D."/>
            <person name="Binder U."/>
            <person name="Yang J."/>
            <person name="Song Y."/>
            <person name="Canovas D."/>
            <person name="Navarro E."/>
            <person name="Freitag M."/>
            <person name="Gabaldon T."/>
            <person name="Grigoriev I.V."/>
            <person name="Corrochano L.M."/>
            <person name="Nicolas F.E."/>
            <person name="Garre V."/>
        </authorList>
    </citation>
    <scope>NUCLEOTIDE SEQUENCE [LARGE SCALE GENOMIC DNA]</scope>
    <source>
        <strain evidence="3 4">L51</strain>
    </source>
</reference>
<feature type="region of interest" description="Disordered" evidence="1">
    <location>
        <begin position="230"/>
        <end position="264"/>
    </location>
</feature>
<feature type="compositionally biased region" description="Low complexity" evidence="1">
    <location>
        <begin position="11"/>
        <end position="39"/>
    </location>
</feature>
<feature type="compositionally biased region" description="Polar residues" evidence="1">
    <location>
        <begin position="243"/>
        <end position="253"/>
    </location>
</feature>
<dbReference type="Gene3D" id="1.20.58.80">
    <property type="entry name" value="Phosphotransferase system, lactose/cellobiose-type IIA subunit"/>
    <property type="match status" value="1"/>
</dbReference>
<proteinExistence type="predicted"/>
<gene>
    <name evidence="3" type="ORF">J3Q64DRAFT_1758410</name>
</gene>
<feature type="domain" description="MIT" evidence="2">
    <location>
        <begin position="43"/>
        <end position="106"/>
    </location>
</feature>
<evidence type="ECO:0000259" key="2">
    <source>
        <dbReference type="Pfam" id="PF04212"/>
    </source>
</evidence>
<dbReference type="InterPro" id="IPR007330">
    <property type="entry name" value="MIT_dom"/>
</dbReference>
<feature type="region of interest" description="Disordered" evidence="1">
    <location>
        <begin position="142"/>
        <end position="183"/>
    </location>
</feature>
<dbReference type="PANTHER" id="PTHR37327">
    <property type="entry name" value="CHROMOSOME 1, WHOLE GENOME SHOTGUN SEQUENCE"/>
    <property type="match status" value="1"/>
</dbReference>
<protein>
    <recommendedName>
        <fullName evidence="2">MIT domain-containing protein</fullName>
    </recommendedName>
</protein>
<evidence type="ECO:0000313" key="3">
    <source>
        <dbReference type="EMBL" id="KAL0081004.1"/>
    </source>
</evidence>
<dbReference type="InterPro" id="IPR036181">
    <property type="entry name" value="MIT_dom_sf"/>
</dbReference>
<feature type="compositionally biased region" description="Low complexity" evidence="1">
    <location>
        <begin position="302"/>
        <end position="324"/>
    </location>
</feature>
<feature type="region of interest" description="Disordered" evidence="1">
    <location>
        <begin position="290"/>
        <end position="347"/>
    </location>
</feature>